<dbReference type="AlphaFoldDB" id="A0A9P8RS76"/>
<dbReference type="SUPFAM" id="SSF53613">
    <property type="entry name" value="Ribokinase-like"/>
    <property type="match status" value="1"/>
</dbReference>
<reference evidence="2" key="1">
    <citation type="submission" date="2021-03" db="EMBL/GenBank/DDBJ databases">
        <title>Comparative genomics and phylogenomic investigation of the class Geoglossomycetes provide insights into ecological specialization and systematics.</title>
        <authorList>
            <person name="Melie T."/>
            <person name="Pirro S."/>
            <person name="Miller A.N."/>
            <person name="Quandt A."/>
        </authorList>
    </citation>
    <scope>NUCLEOTIDE SEQUENCE</scope>
    <source>
        <strain evidence="2">CAQ_001_2017</strain>
    </source>
</reference>
<keyword evidence="3" id="KW-1185">Reference proteome</keyword>
<dbReference type="Proteomes" id="UP000750711">
    <property type="component" value="Unassembled WGS sequence"/>
</dbReference>
<dbReference type="InterPro" id="IPR011611">
    <property type="entry name" value="PfkB_dom"/>
</dbReference>
<proteinExistence type="predicted"/>
<gene>
    <name evidence="2" type="ORF">GP486_001880</name>
</gene>
<comment type="caution">
    <text evidence="2">The sequence shown here is derived from an EMBL/GenBank/DDBJ whole genome shotgun (WGS) entry which is preliminary data.</text>
</comment>
<dbReference type="Gene3D" id="3.40.1190.20">
    <property type="match status" value="1"/>
</dbReference>
<name>A0A9P8RS76_9PEZI</name>
<evidence type="ECO:0000313" key="3">
    <source>
        <dbReference type="Proteomes" id="UP000750711"/>
    </source>
</evidence>
<feature type="domain" description="Carbohydrate kinase PfkB" evidence="1">
    <location>
        <begin position="33"/>
        <end position="182"/>
    </location>
</feature>
<protein>
    <recommendedName>
        <fullName evidence="1">Carbohydrate kinase PfkB domain-containing protein</fullName>
    </recommendedName>
</protein>
<dbReference type="InterPro" id="IPR029056">
    <property type="entry name" value="Ribokinase-like"/>
</dbReference>
<dbReference type="PANTHER" id="PTHR47098:SF2">
    <property type="entry name" value="PROTEIN MAK32"/>
    <property type="match status" value="1"/>
</dbReference>
<dbReference type="Pfam" id="PF00294">
    <property type="entry name" value="PfkB"/>
    <property type="match status" value="1"/>
</dbReference>
<dbReference type="EMBL" id="JAGHQM010000186">
    <property type="protein sequence ID" value="KAH0564733.1"/>
    <property type="molecule type" value="Genomic_DNA"/>
</dbReference>
<evidence type="ECO:0000259" key="1">
    <source>
        <dbReference type="Pfam" id="PF00294"/>
    </source>
</evidence>
<accession>A0A9P8RS76</accession>
<evidence type="ECO:0000313" key="2">
    <source>
        <dbReference type="EMBL" id="KAH0564733.1"/>
    </source>
</evidence>
<dbReference type="PANTHER" id="PTHR47098">
    <property type="entry name" value="PROTEIN MAK32"/>
    <property type="match status" value="1"/>
</dbReference>
<sequence>MPYIMTLRDKKNAKSRPIFIWEPVPDLCVPEHLDECLKALTYVDIISPNHVELGAFFNRDVTRASSGEINEGLVEELSDMFLKSGIGPGSTGCVVVRCGKRGCLVAHPDIPVQDRWLPAFHAPGVVGEQNRKVVDPTGGGNAFLGGLSVGMVRVTSKTGGNRLKEAVIWGTVAASLAIEQIGMPILGTDEQGETWNGVHVWERVADYTLKLQGL</sequence>
<organism evidence="2 3">
    <name type="scientific">Trichoglossum hirsutum</name>
    <dbReference type="NCBI Taxonomy" id="265104"/>
    <lineage>
        <taxon>Eukaryota</taxon>
        <taxon>Fungi</taxon>
        <taxon>Dikarya</taxon>
        <taxon>Ascomycota</taxon>
        <taxon>Pezizomycotina</taxon>
        <taxon>Geoglossomycetes</taxon>
        <taxon>Geoglossales</taxon>
        <taxon>Geoglossaceae</taxon>
        <taxon>Trichoglossum</taxon>
    </lineage>
</organism>